<evidence type="ECO:0000313" key="2">
    <source>
        <dbReference type="EMBL" id="TWP33173.1"/>
    </source>
</evidence>
<accession>A0A563DT59</accession>
<sequence length="73" mass="7940">MPAGARGGVQRPGHIDRVVSVGQVDRDGAVMVAPSQRELIHSQDVHGPGRRIWDRADQPQQRRPADRGAQIVA</sequence>
<dbReference type="RefSeq" id="WP_146320601.1">
    <property type="nucleotide sequence ID" value="NZ_VCQV01000047.1"/>
</dbReference>
<organism evidence="2 3">
    <name type="scientific">Leekyejoonella antrihumi</name>
    <dbReference type="NCBI Taxonomy" id="1660198"/>
    <lineage>
        <taxon>Bacteria</taxon>
        <taxon>Bacillati</taxon>
        <taxon>Actinomycetota</taxon>
        <taxon>Actinomycetes</taxon>
        <taxon>Micrococcales</taxon>
        <taxon>Dermacoccaceae</taxon>
        <taxon>Leekyejoonella</taxon>
    </lineage>
</organism>
<reference evidence="2 3" key="1">
    <citation type="submission" date="2019-05" db="EMBL/GenBank/DDBJ databases">
        <authorList>
            <person name="Lee S.D."/>
        </authorList>
    </citation>
    <scope>NUCLEOTIDE SEQUENCE [LARGE SCALE GENOMIC DNA]</scope>
    <source>
        <strain evidence="2 3">C5-26</strain>
    </source>
</reference>
<evidence type="ECO:0000256" key="1">
    <source>
        <dbReference type="SAM" id="MobiDB-lite"/>
    </source>
</evidence>
<evidence type="ECO:0000313" key="3">
    <source>
        <dbReference type="Proteomes" id="UP000320244"/>
    </source>
</evidence>
<dbReference type="Proteomes" id="UP000320244">
    <property type="component" value="Unassembled WGS sequence"/>
</dbReference>
<proteinExistence type="predicted"/>
<dbReference type="AlphaFoldDB" id="A0A563DT59"/>
<dbReference type="EMBL" id="VCQV01000047">
    <property type="protein sequence ID" value="TWP33173.1"/>
    <property type="molecule type" value="Genomic_DNA"/>
</dbReference>
<comment type="caution">
    <text evidence="2">The sequence shown here is derived from an EMBL/GenBank/DDBJ whole genome shotgun (WGS) entry which is preliminary data.</text>
</comment>
<gene>
    <name evidence="2" type="ORF">FGL98_22140</name>
</gene>
<feature type="region of interest" description="Disordered" evidence="1">
    <location>
        <begin position="40"/>
        <end position="73"/>
    </location>
</feature>
<keyword evidence="3" id="KW-1185">Reference proteome</keyword>
<reference evidence="2 3" key="2">
    <citation type="submission" date="2019-08" db="EMBL/GenBank/DDBJ databases">
        <title>Jejuicoccus antrihumi gen. nov., sp. nov., a new member of the family Dermacoccaceae isolated from a cave.</title>
        <authorList>
            <person name="Schumann P."/>
            <person name="Kim I.S."/>
        </authorList>
    </citation>
    <scope>NUCLEOTIDE SEQUENCE [LARGE SCALE GENOMIC DNA]</scope>
    <source>
        <strain evidence="2 3">C5-26</strain>
    </source>
</reference>
<name>A0A563DT59_9MICO</name>
<protein>
    <submittedName>
        <fullName evidence="2">Uncharacterized protein</fullName>
    </submittedName>
</protein>